<sequence>MRDTDREFLLRELAEELSRYHEVTATRLVNKGIWLRATYRRSSILVSVDHAGRIGWVYRWGNQRDRSGPTTELLAVAAQIVALLKSRSPRRTPASRSRTP</sequence>
<dbReference type="RefSeq" id="WP_111170063.1">
    <property type="nucleotide sequence ID" value="NZ_POUA01000244.1"/>
</dbReference>
<evidence type="ECO:0000313" key="1">
    <source>
        <dbReference type="EMBL" id="PZG37091.1"/>
    </source>
</evidence>
<evidence type="ECO:0000313" key="2">
    <source>
        <dbReference type="Proteomes" id="UP000248544"/>
    </source>
</evidence>
<reference evidence="1 2" key="1">
    <citation type="submission" date="2018-01" db="EMBL/GenBank/DDBJ databases">
        <title>Draft genome sequence of Sphaerisporangium sp. 7K107.</title>
        <authorList>
            <person name="Sahin N."/>
            <person name="Saygin H."/>
            <person name="Ay H."/>
        </authorList>
    </citation>
    <scope>NUCLEOTIDE SEQUENCE [LARGE SCALE GENOMIC DNA]</scope>
    <source>
        <strain evidence="1 2">7K107</strain>
    </source>
</reference>
<proteinExistence type="predicted"/>
<comment type="caution">
    <text evidence="1">The sequence shown here is derived from an EMBL/GenBank/DDBJ whole genome shotgun (WGS) entry which is preliminary data.</text>
</comment>
<keyword evidence="2" id="KW-1185">Reference proteome</keyword>
<organism evidence="1 2">
    <name type="scientific">Spongiactinospora gelatinilytica</name>
    <dbReference type="NCBI Taxonomy" id="2666298"/>
    <lineage>
        <taxon>Bacteria</taxon>
        <taxon>Bacillati</taxon>
        <taxon>Actinomycetota</taxon>
        <taxon>Actinomycetes</taxon>
        <taxon>Streptosporangiales</taxon>
        <taxon>Streptosporangiaceae</taxon>
        <taxon>Spongiactinospora</taxon>
    </lineage>
</organism>
<dbReference type="EMBL" id="POUA01000244">
    <property type="protein sequence ID" value="PZG37091.1"/>
    <property type="molecule type" value="Genomic_DNA"/>
</dbReference>
<accession>A0A2W2FMU9</accession>
<protein>
    <submittedName>
        <fullName evidence="1">Uncharacterized protein</fullName>
    </submittedName>
</protein>
<gene>
    <name evidence="1" type="ORF">C1I98_26015</name>
</gene>
<name>A0A2W2FMU9_9ACTN</name>
<dbReference type="AlphaFoldDB" id="A0A2W2FMU9"/>
<dbReference type="Proteomes" id="UP000248544">
    <property type="component" value="Unassembled WGS sequence"/>
</dbReference>